<dbReference type="PANTHER" id="PTHR44200:SF1">
    <property type="entry name" value="DNAJ HOMOLOG SUBFAMILY C MEMBER 7"/>
    <property type="match status" value="1"/>
</dbReference>
<dbReference type="SMART" id="SM00271">
    <property type="entry name" value="DnaJ"/>
    <property type="match status" value="1"/>
</dbReference>
<feature type="compositionally biased region" description="Low complexity" evidence="2">
    <location>
        <begin position="814"/>
        <end position="825"/>
    </location>
</feature>
<keyword evidence="1" id="KW-0802">TPR repeat</keyword>
<evidence type="ECO:0000259" key="3">
    <source>
        <dbReference type="PROSITE" id="PS50076"/>
    </source>
</evidence>
<dbReference type="CDD" id="cd06257">
    <property type="entry name" value="DnaJ"/>
    <property type="match status" value="1"/>
</dbReference>
<protein>
    <recommendedName>
        <fullName evidence="3">J domain-containing protein</fullName>
    </recommendedName>
</protein>
<dbReference type="PROSITE" id="PS00636">
    <property type="entry name" value="DNAJ_1"/>
    <property type="match status" value="1"/>
</dbReference>
<keyword evidence="5" id="KW-1185">Reference proteome</keyword>
<feature type="region of interest" description="Disordered" evidence="2">
    <location>
        <begin position="808"/>
        <end position="859"/>
    </location>
</feature>
<dbReference type="Gene3D" id="1.10.287.110">
    <property type="entry name" value="DnaJ domain"/>
    <property type="match status" value="1"/>
</dbReference>
<comment type="caution">
    <text evidence="4">The sequence shown here is derived from an EMBL/GenBank/DDBJ whole genome shotgun (WGS) entry which is preliminary data.</text>
</comment>
<evidence type="ECO:0000256" key="1">
    <source>
        <dbReference type="PROSITE-ProRule" id="PRU00339"/>
    </source>
</evidence>
<dbReference type="EMBL" id="CAIX01000184">
    <property type="protein sequence ID" value="CCI47737.1"/>
    <property type="molecule type" value="Genomic_DNA"/>
</dbReference>
<feature type="compositionally biased region" description="Basic and acidic residues" evidence="2">
    <location>
        <begin position="1"/>
        <end position="11"/>
    </location>
</feature>
<dbReference type="SMART" id="SM00028">
    <property type="entry name" value="TPR"/>
    <property type="match status" value="5"/>
</dbReference>
<dbReference type="InterPro" id="IPR019734">
    <property type="entry name" value="TPR_rpt"/>
</dbReference>
<dbReference type="PROSITE" id="PS50005">
    <property type="entry name" value="TPR"/>
    <property type="match status" value="1"/>
</dbReference>
<feature type="compositionally biased region" description="Low complexity" evidence="2">
    <location>
        <begin position="235"/>
        <end position="246"/>
    </location>
</feature>
<proteinExistence type="predicted"/>
<accession>A0A024GMG9</accession>
<dbReference type="InterPro" id="IPR011990">
    <property type="entry name" value="TPR-like_helical_dom_sf"/>
</dbReference>
<dbReference type="Pfam" id="PF13432">
    <property type="entry name" value="TPR_16"/>
    <property type="match status" value="1"/>
</dbReference>
<feature type="region of interest" description="Disordered" evidence="2">
    <location>
        <begin position="125"/>
        <end position="182"/>
    </location>
</feature>
<evidence type="ECO:0000313" key="4">
    <source>
        <dbReference type="EMBL" id="CCI47737.1"/>
    </source>
</evidence>
<dbReference type="SUPFAM" id="SSF46565">
    <property type="entry name" value="Chaperone J-domain"/>
    <property type="match status" value="1"/>
</dbReference>
<dbReference type="InterPro" id="IPR052758">
    <property type="entry name" value="SRC_co-chaperone"/>
</dbReference>
<feature type="region of interest" description="Disordered" evidence="2">
    <location>
        <begin position="230"/>
        <end position="252"/>
    </location>
</feature>
<feature type="compositionally biased region" description="Basic residues" evidence="2">
    <location>
        <begin position="835"/>
        <end position="844"/>
    </location>
</feature>
<dbReference type="SUPFAM" id="SSF48452">
    <property type="entry name" value="TPR-like"/>
    <property type="match status" value="2"/>
</dbReference>
<dbReference type="InterPro" id="IPR036869">
    <property type="entry name" value="J_dom_sf"/>
</dbReference>
<name>A0A024GMG9_9STRA</name>
<sequence>MNSDQAHKLVDYSDTSSEDEKQRMTADSSLFKNACSSTTWSSPFITRQSRKLHSVTKATTKTRWFRDGTTQPATPQPSRIFPNLVRDHIKIGIPGSNRAEGHRPRNSRTLFPATEFRSLLTCTEPHANSHHQTPITYPPSETHTCEDINSNRSLYTPQPPQTNANKSPFTSVQKPNHAPNAPIKATIESKWKQAAFAMRLEESECEKDHESAVNVTHTWGFTTPCKSTKKPWKLSSSTQTAPQTPSKAKNKTQKVCEGTKNVETLKSDFCEFHIEKPQIASPFISKEKNKYTPIGISSNRKKACRQRYREIALLERQKRREEFDASQPFRTSLNSPHVSCASSLWRKDDSVSKECENPQRRPPDSTHRQKEAQTLHEYDWSFWKHLGNTAYSSGNYEDAIRYYRQSLEALESSLALEHSMPQNRSLMKKEKGSLHANLSASLMMTSSLTEARHEILYAIAVDPLHLRSYLRLARIQIMLGCCEEAKITASNMKALFWIGRIQQDAGGSMIIENETSIGSETKHQEAINEIETSITKYQEACDKARQSQALGSYVEALCFWDQCLHIAPQDRQSLIEKTTVLLHLRRFEDVFRVCEERLQQSKVCASLNDLLNTLRESEFLCNAIKILGRDQSILWAKALCYTNRSEDAFRVLDTIEMLAPCCTKVLELKRAWVQLEKLNEQGNVAFRRQAYESAIHIYTDAIRTGDSFHHEKLASVYSNRAAAAMSLKRYAVGVSDCTEALKLHPKHLRALLRRARCYVYLEKYQLAISDFDSILAKWSWQDAASIGTKSDLNNERLDVKNKLYQWERENKNQSANKSTRNSNRSNKNHFNGNWRKNKNTRRFSHANQSRGRKTSDQWSFPQENGWIGVRRSHYEILGVSRTASVADIRKTYMKLALQFHPDKSSDASRTEEFKEMTAAYNILSDRNARQLYDLDLATTSY</sequence>
<dbReference type="PANTHER" id="PTHR44200">
    <property type="entry name" value="DNAJ HOMOLOG SUBFAMILY C MEMBER 7"/>
    <property type="match status" value="1"/>
</dbReference>
<feature type="compositionally biased region" description="Polar residues" evidence="2">
    <location>
        <begin position="130"/>
        <end position="174"/>
    </location>
</feature>
<dbReference type="InterPro" id="IPR001623">
    <property type="entry name" value="DnaJ_domain"/>
</dbReference>
<dbReference type="Pfam" id="PF13181">
    <property type="entry name" value="TPR_8"/>
    <property type="match status" value="1"/>
</dbReference>
<gene>
    <name evidence="4" type="ORF">BN9_087530</name>
</gene>
<evidence type="ECO:0000313" key="5">
    <source>
        <dbReference type="Proteomes" id="UP000053237"/>
    </source>
</evidence>
<dbReference type="PRINTS" id="PR00625">
    <property type="entry name" value="JDOMAIN"/>
</dbReference>
<feature type="domain" description="J" evidence="3">
    <location>
        <begin position="872"/>
        <end position="936"/>
    </location>
</feature>
<dbReference type="AlphaFoldDB" id="A0A024GMG9"/>
<dbReference type="InParanoid" id="A0A024GMG9"/>
<dbReference type="Proteomes" id="UP000053237">
    <property type="component" value="Unassembled WGS sequence"/>
</dbReference>
<dbReference type="STRING" id="65357.A0A024GMG9"/>
<feature type="region of interest" description="Disordered" evidence="2">
    <location>
        <begin position="1"/>
        <end position="28"/>
    </location>
</feature>
<organism evidence="4 5">
    <name type="scientific">Albugo candida</name>
    <dbReference type="NCBI Taxonomy" id="65357"/>
    <lineage>
        <taxon>Eukaryota</taxon>
        <taxon>Sar</taxon>
        <taxon>Stramenopiles</taxon>
        <taxon>Oomycota</taxon>
        <taxon>Peronosporomycetes</taxon>
        <taxon>Albuginales</taxon>
        <taxon>Albuginaceae</taxon>
        <taxon>Albugo</taxon>
    </lineage>
</organism>
<dbReference type="OrthoDB" id="765884at2759"/>
<feature type="region of interest" description="Disordered" evidence="2">
    <location>
        <begin position="351"/>
        <end position="371"/>
    </location>
</feature>
<dbReference type="Gene3D" id="1.25.40.10">
    <property type="entry name" value="Tetratricopeptide repeat domain"/>
    <property type="match status" value="2"/>
</dbReference>
<feature type="repeat" description="TPR" evidence="1">
    <location>
        <begin position="380"/>
        <end position="413"/>
    </location>
</feature>
<dbReference type="PROSITE" id="PS50076">
    <property type="entry name" value="DNAJ_2"/>
    <property type="match status" value="1"/>
</dbReference>
<evidence type="ECO:0000256" key="2">
    <source>
        <dbReference type="SAM" id="MobiDB-lite"/>
    </source>
</evidence>
<reference evidence="4 5" key="1">
    <citation type="submission" date="2012-05" db="EMBL/GenBank/DDBJ databases">
        <title>Recombination and specialization in a pathogen metapopulation.</title>
        <authorList>
            <person name="Gardiner A."/>
            <person name="Kemen E."/>
            <person name="Schultz-Larsen T."/>
            <person name="MacLean D."/>
            <person name="Van Oosterhout C."/>
            <person name="Jones J.D.G."/>
        </authorList>
    </citation>
    <scope>NUCLEOTIDE SEQUENCE [LARGE SCALE GENOMIC DNA]</scope>
    <source>
        <strain evidence="4 5">Ac Nc2</strain>
    </source>
</reference>
<dbReference type="InterPro" id="IPR018253">
    <property type="entry name" value="DnaJ_domain_CS"/>
</dbReference>
<dbReference type="Pfam" id="PF00226">
    <property type="entry name" value="DnaJ"/>
    <property type="match status" value="1"/>
</dbReference>